<comment type="pathway">
    <text evidence="1">Amino-acid biosynthesis; L-asparagine biosynthesis; L-asparagine from L-aspartate (L-Gln route): step 1/1.</text>
</comment>
<evidence type="ECO:0000256" key="3">
    <source>
        <dbReference type="ARBA" id="ARBA00012737"/>
    </source>
</evidence>
<evidence type="ECO:0000259" key="6">
    <source>
        <dbReference type="Pfam" id="PF00733"/>
    </source>
</evidence>
<comment type="catalytic activity">
    <reaction evidence="4">
        <text>L-aspartate + L-glutamine + ATP + H2O = L-asparagine + L-glutamate + AMP + diphosphate + H(+)</text>
        <dbReference type="Rhea" id="RHEA:12228"/>
        <dbReference type="ChEBI" id="CHEBI:15377"/>
        <dbReference type="ChEBI" id="CHEBI:15378"/>
        <dbReference type="ChEBI" id="CHEBI:29985"/>
        <dbReference type="ChEBI" id="CHEBI:29991"/>
        <dbReference type="ChEBI" id="CHEBI:30616"/>
        <dbReference type="ChEBI" id="CHEBI:33019"/>
        <dbReference type="ChEBI" id="CHEBI:58048"/>
        <dbReference type="ChEBI" id="CHEBI:58359"/>
        <dbReference type="ChEBI" id="CHEBI:456215"/>
        <dbReference type="EC" id="6.3.5.4"/>
    </reaction>
</comment>
<protein>
    <recommendedName>
        <fullName evidence="3">asparagine synthase (glutamine-hydrolyzing)</fullName>
        <ecNumber evidence="3">6.3.5.4</ecNumber>
    </recommendedName>
</protein>
<dbReference type="InterPro" id="IPR051786">
    <property type="entry name" value="ASN_synthetase/amidase"/>
</dbReference>
<evidence type="ECO:0000256" key="4">
    <source>
        <dbReference type="ARBA" id="ARBA00048741"/>
    </source>
</evidence>
<evidence type="ECO:0000256" key="5">
    <source>
        <dbReference type="PIRSR" id="PIRSR001589-3"/>
    </source>
</evidence>
<gene>
    <name evidence="7" type="ORF">A3E46_02515</name>
</gene>
<dbReference type="AlphaFoldDB" id="A0A1F8AY14"/>
<proteinExistence type="inferred from homology"/>
<reference evidence="7 8" key="1">
    <citation type="journal article" date="2016" name="Nat. Commun.">
        <title>Thousands of microbial genomes shed light on interconnected biogeochemical processes in an aquifer system.</title>
        <authorList>
            <person name="Anantharaman K."/>
            <person name="Brown C.T."/>
            <person name="Hug L.A."/>
            <person name="Sharon I."/>
            <person name="Castelle C.J."/>
            <person name="Probst A.J."/>
            <person name="Thomas B.C."/>
            <person name="Singh A."/>
            <person name="Wilkins M.J."/>
            <person name="Karaoz U."/>
            <person name="Brodie E.L."/>
            <person name="Williams K.H."/>
            <person name="Hubbard S.S."/>
            <person name="Banfield J.F."/>
        </authorList>
    </citation>
    <scope>NUCLEOTIDE SEQUENCE [LARGE SCALE GENOMIC DNA]</scope>
</reference>
<comment type="caution">
    <text evidence="7">The sequence shown here is derived from an EMBL/GenBank/DDBJ whole genome shotgun (WGS) entry which is preliminary data.</text>
</comment>
<dbReference type="Pfam" id="PF00733">
    <property type="entry name" value="Asn_synthase"/>
    <property type="match status" value="1"/>
</dbReference>
<dbReference type="SUPFAM" id="SSF52402">
    <property type="entry name" value="Adenine nucleotide alpha hydrolases-like"/>
    <property type="match status" value="1"/>
</dbReference>
<evidence type="ECO:0000313" key="7">
    <source>
        <dbReference type="EMBL" id="OGM56399.1"/>
    </source>
</evidence>
<dbReference type="PANTHER" id="PTHR43284">
    <property type="entry name" value="ASPARAGINE SYNTHETASE (GLUTAMINE-HYDROLYZING)"/>
    <property type="match status" value="1"/>
</dbReference>
<organism evidence="7 8">
    <name type="scientific">Candidatus Woesebacteria bacterium RIFCSPHIGHO2_12_FULL_46_16</name>
    <dbReference type="NCBI Taxonomy" id="1802513"/>
    <lineage>
        <taxon>Bacteria</taxon>
        <taxon>Candidatus Woeseibacteriota</taxon>
    </lineage>
</organism>
<dbReference type="EC" id="6.3.5.4" evidence="3"/>
<dbReference type="InterPro" id="IPR006426">
    <property type="entry name" value="Asn_synth_AEB"/>
</dbReference>
<dbReference type="InterPro" id="IPR014729">
    <property type="entry name" value="Rossmann-like_a/b/a_fold"/>
</dbReference>
<dbReference type="Gene3D" id="3.60.20.10">
    <property type="entry name" value="Glutamine Phosphoribosylpyrophosphate, subunit 1, domain 1"/>
    <property type="match status" value="1"/>
</dbReference>
<accession>A0A1F8AY14</accession>
<evidence type="ECO:0000313" key="8">
    <source>
        <dbReference type="Proteomes" id="UP000178313"/>
    </source>
</evidence>
<dbReference type="STRING" id="1802513.A3E46_02515"/>
<dbReference type="InterPro" id="IPR001962">
    <property type="entry name" value="Asn_synthase"/>
</dbReference>
<feature type="domain" description="Asparagine synthetase" evidence="6">
    <location>
        <begin position="90"/>
        <end position="467"/>
    </location>
</feature>
<feature type="site" description="Important for beta-aspartyl-AMP intermediate formation" evidence="5">
    <location>
        <position position="212"/>
    </location>
</feature>
<dbReference type="InterPro" id="IPR029055">
    <property type="entry name" value="Ntn_hydrolases_N"/>
</dbReference>
<dbReference type="EMBL" id="MGGZ01000034">
    <property type="protein sequence ID" value="OGM56399.1"/>
    <property type="molecule type" value="Genomic_DNA"/>
</dbReference>
<dbReference type="CDD" id="cd01991">
    <property type="entry name" value="Asn_synthase_B_C"/>
    <property type="match status" value="1"/>
</dbReference>
<dbReference type="PANTHER" id="PTHR43284:SF1">
    <property type="entry name" value="ASPARAGINE SYNTHETASE"/>
    <property type="match status" value="1"/>
</dbReference>
<dbReference type="NCBIfam" id="TIGR01536">
    <property type="entry name" value="asn_synth_AEB"/>
    <property type="match status" value="1"/>
</dbReference>
<dbReference type="GO" id="GO:0005829">
    <property type="term" value="C:cytosol"/>
    <property type="evidence" value="ECO:0007669"/>
    <property type="project" value="TreeGrafter"/>
</dbReference>
<dbReference type="PIRSF" id="PIRSF001589">
    <property type="entry name" value="Asn_synthetase_glu-h"/>
    <property type="match status" value="1"/>
</dbReference>
<dbReference type="SUPFAM" id="SSF56235">
    <property type="entry name" value="N-terminal nucleophile aminohydrolases (Ntn hydrolases)"/>
    <property type="match status" value="1"/>
</dbReference>
<dbReference type="GO" id="GO:0006529">
    <property type="term" value="P:asparagine biosynthetic process"/>
    <property type="evidence" value="ECO:0007669"/>
    <property type="project" value="InterPro"/>
</dbReference>
<dbReference type="GO" id="GO:0004066">
    <property type="term" value="F:asparagine synthase (glutamine-hydrolyzing) activity"/>
    <property type="evidence" value="ECO:0007669"/>
    <property type="project" value="UniProtKB-EC"/>
</dbReference>
<name>A0A1F8AY14_9BACT</name>
<comment type="similarity">
    <text evidence="2">Belongs to the asparagine synthetase family.</text>
</comment>
<feature type="non-terminal residue" evidence="7">
    <location>
        <position position="1"/>
    </location>
</feature>
<sequence length="472" mass="54503">SDTLIFGSEIKAILEHPAYIRKMSYEGVCHYFTFKNIPAPFTAFEGIHSLLPGEMLAFSDGRVTKKKWWKIQFNEREDYNEKYATAKIFSLLEDATRLRMRSDVPFGAYLSGGVDSSAVVALMTRFSDKPIKTFSLGYEDELKNKEADLYYARKVSEAYKTEHYEYIMSHKELVDDIENVIGAFDQPFSGTISTYFLTKVISKHVKVALSGDGADELFGSYLSHRVAQPMCHFTRLYDRVKSGALTDDERSLFAPCNIKFLEDLYNKSGGDEVKWRYGLYLFNDEGKQDLLSAHFKSRLDSINSFALTQKNFEGLTSKNSLNRILEMEWNTQLPDQVLAFVDFLSMAHSVEIRSPFLDYRLVEFVSTIPGSMKIRNGNVKDILKKTVKALLPEGITKRPKEGFVLPVFDWMVEKLRDYSTDVLSERRLKKHGLLNVGTVRDLLLEYHSGNRSYASKVWNLMMFQIWWERYFE</sequence>
<evidence type="ECO:0000256" key="2">
    <source>
        <dbReference type="ARBA" id="ARBA00005752"/>
    </source>
</evidence>
<dbReference type="Proteomes" id="UP000178313">
    <property type="component" value="Unassembled WGS sequence"/>
</dbReference>
<evidence type="ECO:0000256" key="1">
    <source>
        <dbReference type="ARBA" id="ARBA00005187"/>
    </source>
</evidence>
<dbReference type="Gene3D" id="3.40.50.620">
    <property type="entry name" value="HUPs"/>
    <property type="match status" value="1"/>
</dbReference>